<feature type="region of interest" description="Disordered" evidence="14">
    <location>
        <begin position="395"/>
        <end position="414"/>
    </location>
</feature>
<dbReference type="Pfam" id="PF05485">
    <property type="entry name" value="THAP"/>
    <property type="match status" value="1"/>
</dbReference>
<feature type="region of interest" description="Disordered" evidence="14">
    <location>
        <begin position="796"/>
        <end position="839"/>
    </location>
</feature>
<keyword evidence="3" id="KW-0479">Metal-binding</keyword>
<dbReference type="InterPro" id="IPR026516">
    <property type="entry name" value="THAP1/10"/>
</dbReference>
<dbReference type="SUPFAM" id="SSF57716">
    <property type="entry name" value="Glucocorticoid receptor-like (DNA-binding domain)"/>
    <property type="match status" value="1"/>
</dbReference>
<keyword evidence="10" id="KW-0539">Nucleus</keyword>
<dbReference type="SMART" id="SM00980">
    <property type="entry name" value="THAP"/>
    <property type="match status" value="1"/>
</dbReference>
<keyword evidence="9" id="KW-0804">Transcription</keyword>
<keyword evidence="6" id="KW-0805">Transcription regulation</keyword>
<accession>A0A0J7KZ41</accession>
<evidence type="ECO:0000256" key="12">
    <source>
        <dbReference type="PROSITE-ProRule" id="PRU00309"/>
    </source>
</evidence>
<evidence type="ECO:0000256" key="8">
    <source>
        <dbReference type="ARBA" id="ARBA00023125"/>
    </source>
</evidence>
<dbReference type="PaxDb" id="67767-A0A0J7KZ41"/>
<dbReference type="SMART" id="SM00692">
    <property type="entry name" value="DM3"/>
    <property type="match status" value="1"/>
</dbReference>
<evidence type="ECO:0000259" key="15">
    <source>
        <dbReference type="PROSITE" id="PS50950"/>
    </source>
</evidence>
<keyword evidence="17" id="KW-1185">Reference proteome</keyword>
<evidence type="ECO:0000313" key="17">
    <source>
        <dbReference type="Proteomes" id="UP000036403"/>
    </source>
</evidence>
<dbReference type="PROSITE" id="PS50950">
    <property type="entry name" value="ZF_THAP"/>
    <property type="match status" value="1"/>
</dbReference>
<protein>
    <submittedName>
        <fullName evidence="16">Aspartate cytoplasmic</fullName>
    </submittedName>
</protein>
<evidence type="ECO:0000313" key="16">
    <source>
        <dbReference type="EMBL" id="KMQ95611.1"/>
    </source>
</evidence>
<evidence type="ECO:0000256" key="13">
    <source>
        <dbReference type="SAM" id="Coils"/>
    </source>
</evidence>
<evidence type="ECO:0000256" key="1">
    <source>
        <dbReference type="ARBA" id="ARBA00004642"/>
    </source>
</evidence>
<proteinExistence type="inferred from homology"/>
<feature type="domain" description="THAP-type" evidence="15">
    <location>
        <begin position="1"/>
        <end position="78"/>
    </location>
</feature>
<feature type="coiled-coil region" evidence="13">
    <location>
        <begin position="685"/>
        <end position="726"/>
    </location>
</feature>
<dbReference type="GO" id="GO:0043565">
    <property type="term" value="F:sequence-specific DNA binding"/>
    <property type="evidence" value="ECO:0007669"/>
    <property type="project" value="InterPro"/>
</dbReference>
<feature type="coiled-coil region" evidence="13">
    <location>
        <begin position="581"/>
        <end position="625"/>
    </location>
</feature>
<organism evidence="16 17">
    <name type="scientific">Lasius niger</name>
    <name type="common">Black garden ant</name>
    <dbReference type="NCBI Taxonomy" id="67767"/>
    <lineage>
        <taxon>Eukaryota</taxon>
        <taxon>Metazoa</taxon>
        <taxon>Ecdysozoa</taxon>
        <taxon>Arthropoda</taxon>
        <taxon>Hexapoda</taxon>
        <taxon>Insecta</taxon>
        <taxon>Pterygota</taxon>
        <taxon>Neoptera</taxon>
        <taxon>Endopterygota</taxon>
        <taxon>Hymenoptera</taxon>
        <taxon>Apocrita</taxon>
        <taxon>Aculeata</taxon>
        <taxon>Formicoidea</taxon>
        <taxon>Formicidae</taxon>
        <taxon>Formicinae</taxon>
        <taxon>Lasius</taxon>
        <taxon>Lasius</taxon>
    </lineage>
</organism>
<feature type="compositionally biased region" description="Low complexity" evidence="14">
    <location>
        <begin position="405"/>
        <end position="414"/>
    </location>
</feature>
<comment type="caution">
    <text evidence="16">The sequence shown here is derived from an EMBL/GenBank/DDBJ whole genome shotgun (WGS) entry which is preliminary data.</text>
</comment>
<name>A0A0J7KZ41_LASNI</name>
<evidence type="ECO:0000256" key="14">
    <source>
        <dbReference type="SAM" id="MobiDB-lite"/>
    </source>
</evidence>
<dbReference type="PANTHER" id="PTHR46600">
    <property type="entry name" value="THAP DOMAIN-CONTAINING"/>
    <property type="match status" value="1"/>
</dbReference>
<sequence>MPGCAAVGCNNRSEKGYIMKCFPRDPKLRKIWKERVARADWEPSNNSFLCHVHFEPEEWSIMPNGRIRLRKNAVPSIFTVTSTRKSPKKRGKLTSFKNQNECENDDTMEYLENDTEHSSIGLLEEKDSDSQDIDDPSVKSFIYQRVNHSPKTTEDKQVSHRQYRNIASNLQQESIILISDDNIEMEDIIKECDNEKQANAGSKISISNHMVDENLIGNQNEIVIKTEIKREIDQTSFDSYDEIEEKLKQICDGDREESISNNVERLNSTSNNQEGVLEKSVTQIPISHRSINYKYSSREIGSLLTDDTENIEIIFGSESGEECARVPKCTPYDNNETNEFDKTDRCTNIITEINTIFPEDIAFQGENINVTPNMRAAIKRKRRTREEIMESLKKSIRNTSSRDTNSVSNSDISDNNVEAENEMGKELNTSENTRFKDNIVPAKTKFTVKVSGEREDIFDIMQGLAKDTKDFTIQECNDSYVRHGNNTFVTSIITIDDSPMETIVKDEHCDDIIPTSITSRDNEEVSFNLSTLKNNECSSTRLMSPHFDEENDLHVNSCSTLDINSVTEQQSTANCTTKHECQKLRQKVKIQKDVIKKLSNQLILYKSLEKNLQNKNMALEVKTKKMENIMYEFNTKTDSTSSSMSYKKSADLRQKLIDDLTNRVNYFEEVNKKLMKTVTIENQYKRKLEGQIKQRDNRIKELNWKLEKASKFLERAEKNTNTYRRKMLNMQTFMRRKKLLDEKMSRFNEMLIDSVKDGYTERAVAMALEIKEICGSSGYDKLLNFGFPLPSLSALRNPPRDNSSDSNESSNATPRPGASKRNVNGGRGTGTQCARDDAGMDAKNQILESVSEEIDVTDNTETVTGTVQDIFEENNDADDFGTNELREHFLLQLNAVM</sequence>
<dbReference type="EMBL" id="LBMM01001886">
    <property type="protein sequence ID" value="KMQ95611.1"/>
    <property type="molecule type" value="Genomic_DNA"/>
</dbReference>
<keyword evidence="5" id="KW-0862">Zinc</keyword>
<dbReference type="OrthoDB" id="6752799at2759"/>
<evidence type="ECO:0000256" key="10">
    <source>
        <dbReference type="ARBA" id="ARBA00023242"/>
    </source>
</evidence>
<comment type="subcellular location">
    <subcellularLocation>
        <location evidence="1">Nucleus</location>
        <location evidence="1">Nucleoplasm</location>
    </subcellularLocation>
</comment>
<dbReference type="PANTHER" id="PTHR46600:SF1">
    <property type="entry name" value="THAP DOMAIN-CONTAINING PROTEIN 1"/>
    <property type="match status" value="1"/>
</dbReference>
<gene>
    <name evidence="16" type="ORF">RF55_4168</name>
</gene>
<keyword evidence="4 12" id="KW-0863">Zinc-finger</keyword>
<dbReference type="GO" id="GO:0008270">
    <property type="term" value="F:zinc ion binding"/>
    <property type="evidence" value="ECO:0007669"/>
    <property type="project" value="UniProtKB-KW"/>
</dbReference>
<dbReference type="AlphaFoldDB" id="A0A0J7KZ41"/>
<evidence type="ECO:0000256" key="4">
    <source>
        <dbReference type="ARBA" id="ARBA00022771"/>
    </source>
</evidence>
<keyword evidence="7 13" id="KW-0175">Coiled coil</keyword>
<reference evidence="16 17" key="1">
    <citation type="submission" date="2015-04" db="EMBL/GenBank/DDBJ databases">
        <title>Lasius niger genome sequencing.</title>
        <authorList>
            <person name="Konorov E.A."/>
            <person name="Nikitin M.A."/>
            <person name="Kirill M.V."/>
            <person name="Chang P."/>
        </authorList>
    </citation>
    <scope>NUCLEOTIDE SEQUENCE [LARGE SCALE GENOMIC DNA]</scope>
    <source>
        <tissue evidence="16">Whole</tissue>
    </source>
</reference>
<evidence type="ECO:0000256" key="9">
    <source>
        <dbReference type="ARBA" id="ARBA00023163"/>
    </source>
</evidence>
<evidence type="ECO:0000256" key="3">
    <source>
        <dbReference type="ARBA" id="ARBA00022723"/>
    </source>
</evidence>
<evidence type="ECO:0000256" key="7">
    <source>
        <dbReference type="ARBA" id="ARBA00023054"/>
    </source>
</evidence>
<keyword evidence="11" id="KW-0131">Cell cycle</keyword>
<dbReference type="InterPro" id="IPR006612">
    <property type="entry name" value="THAP_Znf"/>
</dbReference>
<keyword evidence="8 12" id="KW-0238">DNA-binding</keyword>
<evidence type="ECO:0000256" key="2">
    <source>
        <dbReference type="ARBA" id="ARBA00006177"/>
    </source>
</evidence>
<dbReference type="GO" id="GO:0005654">
    <property type="term" value="C:nucleoplasm"/>
    <property type="evidence" value="ECO:0007669"/>
    <property type="project" value="UniProtKB-SubCell"/>
</dbReference>
<comment type="similarity">
    <text evidence="2">Belongs to the THAP1 family.</text>
</comment>
<dbReference type="Proteomes" id="UP000036403">
    <property type="component" value="Unassembled WGS sequence"/>
</dbReference>
<evidence type="ECO:0000256" key="5">
    <source>
        <dbReference type="ARBA" id="ARBA00022833"/>
    </source>
</evidence>
<evidence type="ECO:0000256" key="11">
    <source>
        <dbReference type="ARBA" id="ARBA00023306"/>
    </source>
</evidence>
<evidence type="ECO:0000256" key="6">
    <source>
        <dbReference type="ARBA" id="ARBA00023015"/>
    </source>
</evidence>